<dbReference type="GO" id="GO:0016787">
    <property type="term" value="F:hydrolase activity"/>
    <property type="evidence" value="ECO:0007669"/>
    <property type="project" value="UniProtKB-KW"/>
</dbReference>
<dbReference type="InterPro" id="IPR027417">
    <property type="entry name" value="P-loop_NTPase"/>
</dbReference>
<sequence length="292" mass="32361">MPIIAFTNLKGGVAKTTTAVAVAECLAVAGHKTLVIDADHQCMAGELLLGGRLLLQCDNQKRTLHDLLAALLKEGFDRDHISKYVQDEASSINGGLENLSVLPCSIRIDEFETNLAKGGYNNSIPLSAMLDKRKGMLRKWLSQNYDFVLIDCPPSIPIQVRFLLNIADSFVVPCVPDRLSVRGSCYLMKRLEKTGRKIQPLGTIWSLFRRQNSLHKRTIEGKVQGFETLPKPFTTIVPNATAIAESTEPDFFPTSFSGKYTKGYADVFRSLTAEIIERSVFSPAELKLQVSR</sequence>
<dbReference type="KEGG" id="tpol:Mal48_42590"/>
<dbReference type="Pfam" id="PF13614">
    <property type="entry name" value="AAA_31"/>
    <property type="match status" value="1"/>
</dbReference>
<reference evidence="2 3" key="1">
    <citation type="submission" date="2019-02" db="EMBL/GenBank/DDBJ databases">
        <title>Deep-cultivation of Planctomycetes and their phenomic and genomic characterization uncovers novel biology.</title>
        <authorList>
            <person name="Wiegand S."/>
            <person name="Jogler M."/>
            <person name="Boedeker C."/>
            <person name="Pinto D."/>
            <person name="Vollmers J."/>
            <person name="Rivas-Marin E."/>
            <person name="Kohn T."/>
            <person name="Peeters S.H."/>
            <person name="Heuer A."/>
            <person name="Rast P."/>
            <person name="Oberbeckmann S."/>
            <person name="Bunk B."/>
            <person name="Jeske O."/>
            <person name="Meyerdierks A."/>
            <person name="Storesund J.E."/>
            <person name="Kallscheuer N."/>
            <person name="Luecker S."/>
            <person name="Lage O.M."/>
            <person name="Pohl T."/>
            <person name="Merkel B.J."/>
            <person name="Hornburger P."/>
            <person name="Mueller R.-W."/>
            <person name="Bruemmer F."/>
            <person name="Labrenz M."/>
            <person name="Spormann A.M."/>
            <person name="Op den Camp H."/>
            <person name="Overmann J."/>
            <person name="Amann R."/>
            <person name="Jetten M.S.M."/>
            <person name="Mascher T."/>
            <person name="Medema M.H."/>
            <person name="Devos D.P."/>
            <person name="Kaster A.-K."/>
            <person name="Ovreas L."/>
            <person name="Rohde M."/>
            <person name="Galperin M.Y."/>
            <person name="Jogler C."/>
        </authorList>
    </citation>
    <scope>NUCLEOTIDE SEQUENCE [LARGE SCALE GENOMIC DNA]</scope>
    <source>
        <strain evidence="2 3">Mal48</strain>
    </source>
</reference>
<feature type="domain" description="AAA" evidence="1">
    <location>
        <begin position="2"/>
        <end position="197"/>
    </location>
</feature>
<dbReference type="EMBL" id="CP036267">
    <property type="protein sequence ID" value="QDT34986.1"/>
    <property type="molecule type" value="Genomic_DNA"/>
</dbReference>
<dbReference type="EC" id="3.6.-.-" evidence="2"/>
<dbReference type="Proteomes" id="UP000315724">
    <property type="component" value="Chromosome"/>
</dbReference>
<evidence type="ECO:0000313" key="3">
    <source>
        <dbReference type="Proteomes" id="UP000315724"/>
    </source>
</evidence>
<dbReference type="InterPro" id="IPR050678">
    <property type="entry name" value="DNA_Partitioning_ATPase"/>
</dbReference>
<accession>A0A517QTL7</accession>
<evidence type="ECO:0000259" key="1">
    <source>
        <dbReference type="Pfam" id="PF13614"/>
    </source>
</evidence>
<protein>
    <submittedName>
        <fullName evidence="2">MinD/ParA/CobQ/CobA-like protein</fullName>
        <ecNumber evidence="2">3.6.-.-</ecNumber>
    </submittedName>
</protein>
<name>A0A517QTL7_9PLAN</name>
<keyword evidence="3" id="KW-1185">Reference proteome</keyword>
<gene>
    <name evidence="2" type="ORF">Mal48_42590</name>
</gene>
<dbReference type="AlphaFoldDB" id="A0A517QTL7"/>
<evidence type="ECO:0000313" key="2">
    <source>
        <dbReference type="EMBL" id="QDT34986.1"/>
    </source>
</evidence>
<dbReference type="RefSeq" id="WP_145203810.1">
    <property type="nucleotide sequence ID" value="NZ_CP036267.1"/>
</dbReference>
<keyword evidence="2" id="KW-0378">Hydrolase</keyword>
<proteinExistence type="predicted"/>
<dbReference type="InterPro" id="IPR025669">
    <property type="entry name" value="AAA_dom"/>
</dbReference>
<dbReference type="OrthoDB" id="9815116at2"/>
<dbReference type="PANTHER" id="PTHR13696:SF52">
    <property type="entry name" value="PARA FAMILY PROTEIN CT_582"/>
    <property type="match status" value="1"/>
</dbReference>
<dbReference type="CDD" id="cd02042">
    <property type="entry name" value="ParAB_family"/>
    <property type="match status" value="1"/>
</dbReference>
<dbReference type="SUPFAM" id="SSF52540">
    <property type="entry name" value="P-loop containing nucleoside triphosphate hydrolases"/>
    <property type="match status" value="1"/>
</dbReference>
<dbReference type="PANTHER" id="PTHR13696">
    <property type="entry name" value="P-LOOP CONTAINING NUCLEOSIDE TRIPHOSPHATE HYDROLASE"/>
    <property type="match status" value="1"/>
</dbReference>
<organism evidence="2 3">
    <name type="scientific">Thalassoglobus polymorphus</name>
    <dbReference type="NCBI Taxonomy" id="2527994"/>
    <lineage>
        <taxon>Bacteria</taxon>
        <taxon>Pseudomonadati</taxon>
        <taxon>Planctomycetota</taxon>
        <taxon>Planctomycetia</taxon>
        <taxon>Planctomycetales</taxon>
        <taxon>Planctomycetaceae</taxon>
        <taxon>Thalassoglobus</taxon>
    </lineage>
</organism>
<dbReference type="Gene3D" id="3.40.50.300">
    <property type="entry name" value="P-loop containing nucleotide triphosphate hydrolases"/>
    <property type="match status" value="1"/>
</dbReference>